<dbReference type="AlphaFoldDB" id="A0A9D7DXS1"/>
<accession>A0A9D7DXS1</accession>
<dbReference type="EMBL" id="JADJEV010000003">
    <property type="protein sequence ID" value="MBK6972781.1"/>
    <property type="molecule type" value="Genomic_DNA"/>
</dbReference>
<evidence type="ECO:0000313" key="2">
    <source>
        <dbReference type="Proteomes" id="UP000807785"/>
    </source>
</evidence>
<protein>
    <submittedName>
        <fullName evidence="1">Uncharacterized protein</fullName>
    </submittedName>
</protein>
<comment type="caution">
    <text evidence="1">The sequence shown here is derived from an EMBL/GenBank/DDBJ whole genome shotgun (WGS) entry which is preliminary data.</text>
</comment>
<organism evidence="1 2">
    <name type="scientific">Candidatus Methylophosphatis roskildensis</name>
    <dbReference type="NCBI Taxonomy" id="2899263"/>
    <lineage>
        <taxon>Bacteria</taxon>
        <taxon>Pseudomonadati</taxon>
        <taxon>Pseudomonadota</taxon>
        <taxon>Betaproteobacteria</taxon>
        <taxon>Nitrosomonadales</taxon>
        <taxon>Sterolibacteriaceae</taxon>
        <taxon>Candidatus Methylophosphatis</taxon>
    </lineage>
</organism>
<gene>
    <name evidence="1" type="ORF">IPH26_07430</name>
</gene>
<sequence length="101" mass="11234">MASQRAAIQVQGGAEIFAPCQAKLHHLHRGQALTHGVALGVREHRYAVGDVGYLTVVAHNREHRVDLFSSRGLHRQMRLGRHQKPPQRGAVIITHLAQEVQ</sequence>
<evidence type="ECO:0000313" key="1">
    <source>
        <dbReference type="EMBL" id="MBK6972781.1"/>
    </source>
</evidence>
<reference evidence="1" key="1">
    <citation type="submission" date="2020-10" db="EMBL/GenBank/DDBJ databases">
        <title>Connecting structure to function with the recovery of over 1000 high-quality activated sludge metagenome-assembled genomes encoding full-length rRNA genes using long-read sequencing.</title>
        <authorList>
            <person name="Singleton C.M."/>
            <person name="Petriglieri F."/>
            <person name="Kristensen J.M."/>
            <person name="Kirkegaard R.H."/>
            <person name="Michaelsen T.Y."/>
            <person name="Andersen M.H."/>
            <person name="Karst S.M."/>
            <person name="Dueholm M.S."/>
            <person name="Nielsen P.H."/>
            <person name="Albertsen M."/>
        </authorList>
    </citation>
    <scope>NUCLEOTIDE SEQUENCE</scope>
    <source>
        <strain evidence="1">Bjer_18-Q3-R1-45_BAT3C.347</strain>
    </source>
</reference>
<dbReference type="Proteomes" id="UP000807785">
    <property type="component" value="Unassembled WGS sequence"/>
</dbReference>
<name>A0A9D7DXS1_9PROT</name>
<proteinExistence type="predicted"/>